<reference evidence="2 3" key="1">
    <citation type="submission" date="2021-05" db="EMBL/GenBank/DDBJ databases">
        <authorList>
            <person name="Kumar R."/>
            <person name="Kumar A."/>
            <person name="Mukhia S."/>
        </authorList>
    </citation>
    <scope>NUCLEOTIDE SEQUENCE [LARGE SCALE GENOMIC DNA]</scope>
    <source>
        <strain evidence="2 3">ERMR7:08</strain>
    </source>
</reference>
<dbReference type="Pfam" id="PF01208">
    <property type="entry name" value="URO-D"/>
    <property type="match status" value="1"/>
</dbReference>
<dbReference type="InterPro" id="IPR000257">
    <property type="entry name" value="Uroporphyrinogen_deCOase"/>
</dbReference>
<dbReference type="InterPro" id="IPR038071">
    <property type="entry name" value="UROD/MetE-like_sf"/>
</dbReference>
<protein>
    <recommendedName>
        <fullName evidence="1">Uroporphyrinogen decarboxylase (URO-D) domain-containing protein</fullName>
    </recommendedName>
</protein>
<name>A0ABY7N9Z7_9MICO</name>
<organism evidence="2 3">
    <name type="scientific">Cryobacterium breve</name>
    <dbReference type="NCBI Taxonomy" id="1259258"/>
    <lineage>
        <taxon>Bacteria</taxon>
        <taxon>Bacillati</taxon>
        <taxon>Actinomycetota</taxon>
        <taxon>Actinomycetes</taxon>
        <taxon>Micrococcales</taxon>
        <taxon>Microbacteriaceae</taxon>
        <taxon>Cryobacterium</taxon>
    </lineage>
</organism>
<proteinExistence type="predicted"/>
<evidence type="ECO:0000259" key="1">
    <source>
        <dbReference type="Pfam" id="PF01208"/>
    </source>
</evidence>
<dbReference type="RefSeq" id="WP_281533300.1">
    <property type="nucleotide sequence ID" value="NZ_CP075584.1"/>
</dbReference>
<dbReference type="Proteomes" id="UP001212421">
    <property type="component" value="Chromosome"/>
</dbReference>
<gene>
    <name evidence="2" type="ORF">KIV56_09355</name>
</gene>
<evidence type="ECO:0000313" key="3">
    <source>
        <dbReference type="Proteomes" id="UP001212421"/>
    </source>
</evidence>
<dbReference type="SUPFAM" id="SSF51726">
    <property type="entry name" value="UROD/MetE-like"/>
    <property type="match status" value="1"/>
</dbReference>
<accession>A0ABY7N9Z7</accession>
<evidence type="ECO:0000313" key="2">
    <source>
        <dbReference type="EMBL" id="WBM78822.1"/>
    </source>
</evidence>
<dbReference type="Gene3D" id="3.20.20.210">
    <property type="match status" value="1"/>
</dbReference>
<dbReference type="EMBL" id="CP075584">
    <property type="protein sequence ID" value="WBM78822.1"/>
    <property type="molecule type" value="Genomic_DNA"/>
</dbReference>
<keyword evidence="3" id="KW-1185">Reference proteome</keyword>
<sequence length="232" mass="25250">MRTRITRDSQRSFAVLGLIRSAAPEAAVVDTVFSPLQTVVRSLGESVIPYFRRSPELAKEVLDRVTSRLEEYVHHAVDTGVDGLFLAVTGAASDASSWGITPDEFSDWIAPFDRRVLRAAEGLTRIIHAHGDNLNLALLDDYPAEVLNWSPATSAPTISDAVREGKRVAMSGLDEVQSLYWPPSRVRETVLAARADAGDRIIVAPGCTLHSDTPPSVLRALRESVEPVLARA</sequence>
<feature type="domain" description="Uroporphyrinogen decarboxylase (URO-D)" evidence="1">
    <location>
        <begin position="45"/>
        <end position="226"/>
    </location>
</feature>